<evidence type="ECO:0008006" key="8">
    <source>
        <dbReference type="Google" id="ProtNLM"/>
    </source>
</evidence>
<proteinExistence type="inferred from homology"/>
<dbReference type="InterPro" id="IPR007014">
    <property type="entry name" value="FUN14"/>
</dbReference>
<evidence type="ECO:0000256" key="3">
    <source>
        <dbReference type="ARBA" id="ARBA00022692"/>
    </source>
</evidence>
<evidence type="ECO:0000256" key="4">
    <source>
        <dbReference type="ARBA" id="ARBA00022989"/>
    </source>
</evidence>
<dbReference type="Pfam" id="PF04930">
    <property type="entry name" value="FUN14"/>
    <property type="match status" value="1"/>
</dbReference>
<dbReference type="OrthoDB" id="163794at2759"/>
<dbReference type="GO" id="GO:0000422">
    <property type="term" value="P:autophagy of mitochondrion"/>
    <property type="evidence" value="ECO:0007669"/>
    <property type="project" value="TreeGrafter"/>
</dbReference>
<evidence type="ECO:0000313" key="7">
    <source>
        <dbReference type="Proteomes" id="UP001153620"/>
    </source>
</evidence>
<name>A0A9N9RSQ8_9DIPT</name>
<evidence type="ECO:0000256" key="2">
    <source>
        <dbReference type="ARBA" id="ARBA00009160"/>
    </source>
</evidence>
<dbReference type="Proteomes" id="UP001153620">
    <property type="component" value="Chromosome 2"/>
</dbReference>
<reference evidence="6" key="2">
    <citation type="submission" date="2022-10" db="EMBL/GenBank/DDBJ databases">
        <authorList>
            <consortium name="ENA_rothamsted_submissions"/>
            <consortium name="culmorum"/>
            <person name="King R."/>
        </authorList>
    </citation>
    <scope>NUCLEOTIDE SEQUENCE</scope>
</reference>
<comment type="similarity">
    <text evidence="2">Belongs to the FUN14 family.</text>
</comment>
<dbReference type="PANTHER" id="PTHR21346">
    <property type="entry name" value="FUN14 DOMAIN CONTAINING"/>
    <property type="match status" value="1"/>
</dbReference>
<gene>
    <name evidence="6" type="ORF">CHIRRI_LOCUS5490</name>
</gene>
<keyword evidence="3" id="KW-0812">Transmembrane</keyword>
<keyword evidence="7" id="KW-1185">Reference proteome</keyword>
<protein>
    <recommendedName>
        <fullName evidence="8">FUN14 domain-containing protein 1</fullName>
    </recommendedName>
</protein>
<evidence type="ECO:0000256" key="1">
    <source>
        <dbReference type="ARBA" id="ARBA00004374"/>
    </source>
</evidence>
<dbReference type="EMBL" id="OU895878">
    <property type="protein sequence ID" value="CAG9802584.1"/>
    <property type="molecule type" value="Genomic_DNA"/>
</dbReference>
<keyword evidence="4" id="KW-1133">Transmembrane helix</keyword>
<sequence length="176" mass="19106">MVSNNKNLKNEINKEMSNIGNEAKGFLERFIGDVSKKSAAKQIFIGTSTGWVTGFLTMKVGKIVAVSVGGSIILLQIAANEGYITIDWNKITSKANKLADKAEEAITGEGPSWADKADRYLDRKLDQAENLLKKKGKSARKWYTQLVGDENGPKLNELHIFMLSFAAGVAIGIGTA</sequence>
<accession>A0A9N9RSQ8</accession>
<dbReference type="AlphaFoldDB" id="A0A9N9RSQ8"/>
<evidence type="ECO:0000313" key="6">
    <source>
        <dbReference type="EMBL" id="CAG9802584.1"/>
    </source>
</evidence>
<dbReference type="GO" id="GO:0005741">
    <property type="term" value="C:mitochondrial outer membrane"/>
    <property type="evidence" value="ECO:0007669"/>
    <property type="project" value="UniProtKB-SubCell"/>
</dbReference>
<organism evidence="6 7">
    <name type="scientific">Chironomus riparius</name>
    <dbReference type="NCBI Taxonomy" id="315576"/>
    <lineage>
        <taxon>Eukaryota</taxon>
        <taxon>Metazoa</taxon>
        <taxon>Ecdysozoa</taxon>
        <taxon>Arthropoda</taxon>
        <taxon>Hexapoda</taxon>
        <taxon>Insecta</taxon>
        <taxon>Pterygota</taxon>
        <taxon>Neoptera</taxon>
        <taxon>Endopterygota</taxon>
        <taxon>Diptera</taxon>
        <taxon>Nematocera</taxon>
        <taxon>Chironomoidea</taxon>
        <taxon>Chironomidae</taxon>
        <taxon>Chironominae</taxon>
        <taxon>Chironomus</taxon>
    </lineage>
</organism>
<reference evidence="6" key="1">
    <citation type="submission" date="2022-01" db="EMBL/GenBank/DDBJ databases">
        <authorList>
            <person name="King R."/>
        </authorList>
    </citation>
    <scope>NUCLEOTIDE SEQUENCE</scope>
</reference>
<evidence type="ECO:0000256" key="5">
    <source>
        <dbReference type="ARBA" id="ARBA00023136"/>
    </source>
</evidence>
<dbReference type="PANTHER" id="PTHR21346:SF0">
    <property type="entry name" value="RE45833P"/>
    <property type="match status" value="1"/>
</dbReference>
<keyword evidence="5" id="KW-0472">Membrane</keyword>
<comment type="subcellular location">
    <subcellularLocation>
        <location evidence="1">Mitochondrion outer membrane</location>
        <topology evidence="1">Multi-pass membrane protein</topology>
    </subcellularLocation>
</comment>